<evidence type="ECO:0000313" key="1">
    <source>
        <dbReference type="EMBL" id="CAG8729173.1"/>
    </source>
</evidence>
<comment type="caution">
    <text evidence="1">The sequence shown here is derived from an EMBL/GenBank/DDBJ whole genome shotgun (WGS) entry which is preliminary data.</text>
</comment>
<feature type="non-terminal residue" evidence="1">
    <location>
        <position position="1"/>
    </location>
</feature>
<evidence type="ECO:0000313" key="2">
    <source>
        <dbReference type="Proteomes" id="UP000789405"/>
    </source>
</evidence>
<sequence>NLNTSRDSKTISIVASLTDLKLEESQQNETILAKDQGITCKRNFSEHKTNEQIAEGNLEIKIKALVKSEYSTTDYELEEKIAEGAFNNKELEAKKLIRQRGKKTQS</sequence>
<gene>
    <name evidence="1" type="ORF">DERYTH_LOCUS14973</name>
</gene>
<keyword evidence="2" id="KW-1185">Reference proteome</keyword>
<name>A0A9N9ICG4_9GLOM</name>
<dbReference type="EMBL" id="CAJVPY010011705">
    <property type="protein sequence ID" value="CAG8729173.1"/>
    <property type="molecule type" value="Genomic_DNA"/>
</dbReference>
<dbReference type="AlphaFoldDB" id="A0A9N9ICG4"/>
<protein>
    <submittedName>
        <fullName evidence="1">2010_t:CDS:1</fullName>
    </submittedName>
</protein>
<proteinExistence type="predicted"/>
<accession>A0A9N9ICG4</accession>
<dbReference type="Proteomes" id="UP000789405">
    <property type="component" value="Unassembled WGS sequence"/>
</dbReference>
<reference evidence="1" key="1">
    <citation type="submission" date="2021-06" db="EMBL/GenBank/DDBJ databases">
        <authorList>
            <person name="Kallberg Y."/>
            <person name="Tangrot J."/>
            <person name="Rosling A."/>
        </authorList>
    </citation>
    <scope>NUCLEOTIDE SEQUENCE</scope>
    <source>
        <strain evidence="1">MA453B</strain>
    </source>
</reference>
<organism evidence="1 2">
    <name type="scientific">Dentiscutata erythropus</name>
    <dbReference type="NCBI Taxonomy" id="1348616"/>
    <lineage>
        <taxon>Eukaryota</taxon>
        <taxon>Fungi</taxon>
        <taxon>Fungi incertae sedis</taxon>
        <taxon>Mucoromycota</taxon>
        <taxon>Glomeromycotina</taxon>
        <taxon>Glomeromycetes</taxon>
        <taxon>Diversisporales</taxon>
        <taxon>Gigasporaceae</taxon>
        <taxon>Dentiscutata</taxon>
    </lineage>
</organism>